<accession>A0ABR1HU67</accession>
<evidence type="ECO:0000256" key="1">
    <source>
        <dbReference type="SAM" id="MobiDB-lite"/>
    </source>
</evidence>
<evidence type="ECO:0000313" key="2">
    <source>
        <dbReference type="EMBL" id="KAK7424755.1"/>
    </source>
</evidence>
<feature type="compositionally biased region" description="Polar residues" evidence="1">
    <location>
        <begin position="1"/>
        <end position="16"/>
    </location>
</feature>
<protein>
    <submittedName>
        <fullName evidence="2">Uncharacterized protein</fullName>
    </submittedName>
</protein>
<name>A0ABR1HU67_9HYPO</name>
<reference evidence="2 3" key="1">
    <citation type="journal article" date="2025" name="Microbiol. Resour. Announc.">
        <title>Draft genome sequences for Neonectria magnoliae and Neonectria punicea, canker pathogens of Liriodendron tulipifera and Acer saccharum in West Virginia.</title>
        <authorList>
            <person name="Petronek H.M."/>
            <person name="Kasson M.T."/>
            <person name="Metheny A.M."/>
            <person name="Stauder C.M."/>
            <person name="Lovett B."/>
            <person name="Lynch S.C."/>
            <person name="Garnas J.R."/>
            <person name="Kasson L.R."/>
            <person name="Stajich J.E."/>
        </authorList>
    </citation>
    <scope>NUCLEOTIDE SEQUENCE [LARGE SCALE GENOMIC DNA]</scope>
    <source>
        <strain evidence="2 3">NRRL 64653</strain>
    </source>
</reference>
<proteinExistence type="predicted"/>
<feature type="region of interest" description="Disordered" evidence="1">
    <location>
        <begin position="1"/>
        <end position="109"/>
    </location>
</feature>
<organism evidence="2 3">
    <name type="scientific">Neonectria punicea</name>
    <dbReference type="NCBI Taxonomy" id="979145"/>
    <lineage>
        <taxon>Eukaryota</taxon>
        <taxon>Fungi</taxon>
        <taxon>Dikarya</taxon>
        <taxon>Ascomycota</taxon>
        <taxon>Pezizomycotina</taxon>
        <taxon>Sordariomycetes</taxon>
        <taxon>Hypocreomycetidae</taxon>
        <taxon>Hypocreales</taxon>
        <taxon>Nectriaceae</taxon>
        <taxon>Neonectria</taxon>
    </lineage>
</organism>
<feature type="compositionally biased region" description="Low complexity" evidence="1">
    <location>
        <begin position="70"/>
        <end position="79"/>
    </location>
</feature>
<dbReference type="Proteomes" id="UP001498476">
    <property type="component" value="Unassembled WGS sequence"/>
</dbReference>
<feature type="compositionally biased region" description="Polar residues" evidence="1">
    <location>
        <begin position="47"/>
        <end position="57"/>
    </location>
</feature>
<comment type="caution">
    <text evidence="2">The sequence shown here is derived from an EMBL/GenBank/DDBJ whole genome shotgun (WGS) entry which is preliminary data.</text>
</comment>
<evidence type="ECO:0000313" key="3">
    <source>
        <dbReference type="Proteomes" id="UP001498476"/>
    </source>
</evidence>
<gene>
    <name evidence="2" type="ORF">QQX98_000336</name>
</gene>
<dbReference type="EMBL" id="JAZAVJ010000003">
    <property type="protein sequence ID" value="KAK7424755.1"/>
    <property type="molecule type" value="Genomic_DNA"/>
</dbReference>
<sequence>MFLSQAGLTSTSTVPGQASPPLPRRSLERPHGIVPLVDPAMDGSDVENANSATSVQTPFDAKGLSQAEVDGAAAGGDAAAGDDDAAAGDNAAAPPLKCGGGNNAIPSNGIAFTSTGFLAATGS</sequence>
<keyword evidence="3" id="KW-1185">Reference proteome</keyword>